<organism evidence="2 3">
    <name type="scientific">Aspergillus lucknowensis</name>
    <dbReference type="NCBI Taxonomy" id="176173"/>
    <lineage>
        <taxon>Eukaryota</taxon>
        <taxon>Fungi</taxon>
        <taxon>Dikarya</taxon>
        <taxon>Ascomycota</taxon>
        <taxon>Pezizomycotina</taxon>
        <taxon>Eurotiomycetes</taxon>
        <taxon>Eurotiomycetidae</taxon>
        <taxon>Eurotiales</taxon>
        <taxon>Aspergillaceae</taxon>
        <taxon>Aspergillus</taxon>
        <taxon>Aspergillus subgen. Nidulantes</taxon>
    </lineage>
</organism>
<accession>A0ABR4LMU5</accession>
<name>A0ABR4LMU5_9EURO</name>
<dbReference type="EMBL" id="JBFXLQ010000029">
    <property type="protein sequence ID" value="KAL2865837.1"/>
    <property type="molecule type" value="Genomic_DNA"/>
</dbReference>
<evidence type="ECO:0000313" key="2">
    <source>
        <dbReference type="EMBL" id="KAL2865837.1"/>
    </source>
</evidence>
<protein>
    <submittedName>
        <fullName evidence="2">Uncharacterized protein</fullName>
    </submittedName>
</protein>
<dbReference type="Proteomes" id="UP001610432">
    <property type="component" value="Unassembled WGS sequence"/>
</dbReference>
<feature type="region of interest" description="Disordered" evidence="1">
    <location>
        <begin position="47"/>
        <end position="70"/>
    </location>
</feature>
<reference evidence="2 3" key="1">
    <citation type="submission" date="2024-07" db="EMBL/GenBank/DDBJ databases">
        <title>Section-level genome sequencing and comparative genomics of Aspergillus sections Usti and Cavernicolus.</title>
        <authorList>
            <consortium name="Lawrence Berkeley National Laboratory"/>
            <person name="Nybo J.L."/>
            <person name="Vesth T.C."/>
            <person name="Theobald S."/>
            <person name="Frisvad J.C."/>
            <person name="Larsen T.O."/>
            <person name="Kjaerboelling I."/>
            <person name="Rothschild-Mancinelli K."/>
            <person name="Lyhne E.K."/>
            <person name="Kogle M.E."/>
            <person name="Barry K."/>
            <person name="Clum A."/>
            <person name="Na H."/>
            <person name="Ledsgaard L."/>
            <person name="Lin J."/>
            <person name="Lipzen A."/>
            <person name="Kuo A."/>
            <person name="Riley R."/>
            <person name="Mondo S."/>
            <person name="Labutti K."/>
            <person name="Haridas S."/>
            <person name="Pangalinan J."/>
            <person name="Salamov A.A."/>
            <person name="Simmons B.A."/>
            <person name="Magnuson J.K."/>
            <person name="Chen J."/>
            <person name="Drula E."/>
            <person name="Henrissat B."/>
            <person name="Wiebenga A."/>
            <person name="Lubbers R.J."/>
            <person name="Gomes A.C."/>
            <person name="Macurrencykelacurrency M.R."/>
            <person name="Stajich J."/>
            <person name="Grigoriev I.V."/>
            <person name="Mortensen U.H."/>
            <person name="De Vries R.P."/>
            <person name="Baker S.E."/>
            <person name="Andersen M.R."/>
        </authorList>
    </citation>
    <scope>NUCLEOTIDE SEQUENCE [LARGE SCALE GENOMIC DNA]</scope>
    <source>
        <strain evidence="2 3">CBS 449.75</strain>
    </source>
</reference>
<sequence length="70" mass="7859">MWSLQLERVENSPAGESTASVNYSSTTPQPRQDSIRFWISEDIVGEGRRTPSPSYTGPFNPTVPVKKSRF</sequence>
<proteinExistence type="predicted"/>
<evidence type="ECO:0000313" key="3">
    <source>
        <dbReference type="Proteomes" id="UP001610432"/>
    </source>
</evidence>
<keyword evidence="3" id="KW-1185">Reference proteome</keyword>
<comment type="caution">
    <text evidence="2">The sequence shown here is derived from an EMBL/GenBank/DDBJ whole genome shotgun (WGS) entry which is preliminary data.</text>
</comment>
<gene>
    <name evidence="2" type="ORF">BJX67DRAFT_156938</name>
</gene>
<evidence type="ECO:0000256" key="1">
    <source>
        <dbReference type="SAM" id="MobiDB-lite"/>
    </source>
</evidence>
<feature type="compositionally biased region" description="Polar residues" evidence="1">
    <location>
        <begin position="14"/>
        <end position="32"/>
    </location>
</feature>
<dbReference type="GeneID" id="98139943"/>
<feature type="region of interest" description="Disordered" evidence="1">
    <location>
        <begin position="1"/>
        <end position="34"/>
    </location>
</feature>
<dbReference type="RefSeq" id="XP_070884816.1">
    <property type="nucleotide sequence ID" value="XM_071024871.1"/>
</dbReference>